<evidence type="ECO:0000256" key="7">
    <source>
        <dbReference type="SAM" id="Phobius"/>
    </source>
</evidence>
<evidence type="ECO:0000256" key="1">
    <source>
        <dbReference type="ARBA" id="ARBA00004651"/>
    </source>
</evidence>
<keyword evidence="5 7" id="KW-0472">Membrane</keyword>
<feature type="region of interest" description="Disordered" evidence="6">
    <location>
        <begin position="427"/>
        <end position="455"/>
    </location>
</feature>
<feature type="transmembrane region" description="Helical" evidence="7">
    <location>
        <begin position="400"/>
        <end position="420"/>
    </location>
</feature>
<accession>A0ABS5KP91</accession>
<dbReference type="RefSeq" id="WP_212009464.1">
    <property type="nucleotide sequence ID" value="NZ_JAAFYZ010000037.1"/>
</dbReference>
<feature type="transmembrane region" description="Helical" evidence="7">
    <location>
        <begin position="47"/>
        <end position="71"/>
    </location>
</feature>
<evidence type="ECO:0000256" key="5">
    <source>
        <dbReference type="ARBA" id="ARBA00023136"/>
    </source>
</evidence>
<evidence type="ECO:0000313" key="8">
    <source>
        <dbReference type="EMBL" id="MBS2547883.1"/>
    </source>
</evidence>
<evidence type="ECO:0000256" key="6">
    <source>
        <dbReference type="SAM" id="MobiDB-lite"/>
    </source>
</evidence>
<keyword evidence="3 7" id="KW-0812">Transmembrane</keyword>
<keyword evidence="2" id="KW-1003">Cell membrane</keyword>
<feature type="transmembrane region" description="Helical" evidence="7">
    <location>
        <begin position="319"/>
        <end position="340"/>
    </location>
</feature>
<sequence length="455" mass="48417">MKTIINRDFTRLWYGQVVSKVGDYVFNTTLILWIATKLGNGKSWAPMAVSGVLLAGLVAAFAIAPAAGVFADRWNRKRTMLRMDAVRAVLVGGLAAVAFVPTDKLPVGAWLTVIYVVVFAVNAAGMFFGPSRMAVVPDVVDGPDEIAKAAGITQSTDALAGMLGPPLAAPLLFAAGVQWAVIINALSYVVSFLAIRSVPIPDNTASATERNQSGFWADFKIGIAFFAKTRVLVVLIVAACIANFGAQAMNTLDVFFATRNLHAAPSLYGLLGMAFGAGAIIGALLSVRVVRRIGLVNAIWLPVVLAGLIIMGYARQTSIWAAIPLIFVYALPISVVNAVLEPLVIQVTPRKMLGRVISVFMPIISITQLGSTMLIGWMFSTVMLHFHANAGGLHMGPIDTIFTATGLLFLAAAAYAFMLLPRKGIAAAEPDGEPEDEPNRESDTESEDEPETART</sequence>
<dbReference type="Gene3D" id="1.20.1250.20">
    <property type="entry name" value="MFS general substrate transporter like domains"/>
    <property type="match status" value="1"/>
</dbReference>
<comment type="subcellular location">
    <subcellularLocation>
        <location evidence="1">Cell membrane</location>
        <topology evidence="1">Multi-pass membrane protein</topology>
    </subcellularLocation>
</comment>
<dbReference type="CDD" id="cd06173">
    <property type="entry name" value="MFS_MefA_like"/>
    <property type="match status" value="1"/>
</dbReference>
<reference evidence="8 9" key="1">
    <citation type="submission" date="2020-02" db="EMBL/GenBank/DDBJ databases">
        <title>Acidophilic actinobacteria isolated from forest soil.</title>
        <authorList>
            <person name="Golinska P."/>
        </authorList>
    </citation>
    <scope>NUCLEOTIDE SEQUENCE [LARGE SCALE GENOMIC DNA]</scope>
    <source>
        <strain evidence="8 9">NL8</strain>
    </source>
</reference>
<feature type="transmembrane region" description="Helical" evidence="7">
    <location>
        <begin position="352"/>
        <end position="380"/>
    </location>
</feature>
<comment type="caution">
    <text evidence="8">The sequence shown here is derived from an EMBL/GenBank/DDBJ whole genome shotgun (WGS) entry which is preliminary data.</text>
</comment>
<protein>
    <submittedName>
        <fullName evidence="8">MFS transporter</fullName>
    </submittedName>
</protein>
<dbReference type="PANTHER" id="PTHR23513">
    <property type="entry name" value="INTEGRAL MEMBRANE EFFLUX PROTEIN-RELATED"/>
    <property type="match status" value="1"/>
</dbReference>
<feature type="compositionally biased region" description="Acidic residues" evidence="6">
    <location>
        <begin position="444"/>
        <end position="455"/>
    </location>
</feature>
<feature type="transmembrane region" description="Helical" evidence="7">
    <location>
        <begin position="12"/>
        <end position="35"/>
    </location>
</feature>
<name>A0ABS5KP91_9ACTN</name>
<dbReference type="Proteomes" id="UP000730482">
    <property type="component" value="Unassembled WGS sequence"/>
</dbReference>
<feature type="transmembrane region" description="Helical" evidence="7">
    <location>
        <begin position="229"/>
        <end position="246"/>
    </location>
</feature>
<keyword evidence="4 7" id="KW-1133">Transmembrane helix</keyword>
<feature type="transmembrane region" description="Helical" evidence="7">
    <location>
        <begin position="266"/>
        <end position="287"/>
    </location>
</feature>
<dbReference type="EMBL" id="JAAFYZ010000037">
    <property type="protein sequence ID" value="MBS2547883.1"/>
    <property type="molecule type" value="Genomic_DNA"/>
</dbReference>
<dbReference type="SUPFAM" id="SSF103473">
    <property type="entry name" value="MFS general substrate transporter"/>
    <property type="match status" value="1"/>
</dbReference>
<evidence type="ECO:0000256" key="4">
    <source>
        <dbReference type="ARBA" id="ARBA00022989"/>
    </source>
</evidence>
<evidence type="ECO:0000256" key="3">
    <source>
        <dbReference type="ARBA" id="ARBA00022692"/>
    </source>
</evidence>
<keyword evidence="9" id="KW-1185">Reference proteome</keyword>
<feature type="transmembrane region" description="Helical" evidence="7">
    <location>
        <begin position="107"/>
        <end position="128"/>
    </location>
</feature>
<evidence type="ECO:0000313" key="9">
    <source>
        <dbReference type="Proteomes" id="UP000730482"/>
    </source>
</evidence>
<gene>
    <name evidence="8" type="ORF">KGQ19_13505</name>
</gene>
<evidence type="ECO:0000256" key="2">
    <source>
        <dbReference type="ARBA" id="ARBA00022475"/>
    </source>
</evidence>
<proteinExistence type="predicted"/>
<organism evidence="8 9">
    <name type="scientific">Catenulispora pinistramenti</name>
    <dbReference type="NCBI Taxonomy" id="2705254"/>
    <lineage>
        <taxon>Bacteria</taxon>
        <taxon>Bacillati</taxon>
        <taxon>Actinomycetota</taxon>
        <taxon>Actinomycetes</taxon>
        <taxon>Catenulisporales</taxon>
        <taxon>Catenulisporaceae</taxon>
        <taxon>Catenulispora</taxon>
    </lineage>
</organism>
<dbReference type="InterPro" id="IPR011701">
    <property type="entry name" value="MFS"/>
</dbReference>
<dbReference type="Pfam" id="PF07690">
    <property type="entry name" value="MFS_1"/>
    <property type="match status" value="1"/>
</dbReference>
<feature type="transmembrane region" description="Helical" evidence="7">
    <location>
        <begin position="294"/>
        <end position="313"/>
    </location>
</feature>
<dbReference type="InterPro" id="IPR036259">
    <property type="entry name" value="MFS_trans_sf"/>
</dbReference>
<dbReference type="PANTHER" id="PTHR23513:SF6">
    <property type="entry name" value="MAJOR FACILITATOR SUPERFAMILY ASSOCIATED DOMAIN-CONTAINING PROTEIN"/>
    <property type="match status" value="1"/>
</dbReference>